<dbReference type="InterPro" id="IPR037012">
    <property type="entry name" value="NanQ/TabA/YiaL_sf"/>
</dbReference>
<dbReference type="InterPro" id="IPR004375">
    <property type="entry name" value="NanQ/TabA/YiaL"/>
</dbReference>
<proteinExistence type="predicted"/>
<protein>
    <submittedName>
        <fullName evidence="1">YhcH/YjgK/YiaL family protein</fullName>
    </submittedName>
</protein>
<feature type="non-terminal residue" evidence="1">
    <location>
        <position position="148"/>
    </location>
</feature>
<dbReference type="Pfam" id="PF04074">
    <property type="entry name" value="DUF386"/>
    <property type="match status" value="1"/>
</dbReference>
<organism evidence="1">
    <name type="scientific">gut metagenome</name>
    <dbReference type="NCBI Taxonomy" id="749906"/>
    <lineage>
        <taxon>unclassified sequences</taxon>
        <taxon>metagenomes</taxon>
        <taxon>organismal metagenomes</taxon>
    </lineage>
</organism>
<accession>J9GGU9</accession>
<dbReference type="PANTHER" id="PTHR34986">
    <property type="entry name" value="EVOLVED BETA-GALACTOSIDASE SUBUNIT BETA"/>
    <property type="match status" value="1"/>
</dbReference>
<dbReference type="PANTHER" id="PTHR34986:SF1">
    <property type="entry name" value="PROTEIN YIAL"/>
    <property type="match status" value="1"/>
</dbReference>
<dbReference type="GO" id="GO:0005829">
    <property type="term" value="C:cytosol"/>
    <property type="evidence" value="ECO:0007669"/>
    <property type="project" value="TreeGrafter"/>
</dbReference>
<dbReference type="AlphaFoldDB" id="J9GGU9"/>
<dbReference type="Gene3D" id="2.60.120.370">
    <property type="entry name" value="YhcH/YjgK/YiaL"/>
    <property type="match status" value="1"/>
</dbReference>
<evidence type="ECO:0000313" key="1">
    <source>
        <dbReference type="EMBL" id="EJX06229.1"/>
    </source>
</evidence>
<gene>
    <name evidence="1" type="ORF">EVA_05662</name>
</gene>
<dbReference type="EMBL" id="AMCI01001220">
    <property type="protein sequence ID" value="EJX06229.1"/>
    <property type="molecule type" value="Genomic_DNA"/>
</dbReference>
<reference evidence="1" key="1">
    <citation type="journal article" date="2012" name="PLoS ONE">
        <title>Gene sets for utilization of primary and secondary nutrition supplies in the distal gut of endangered iberian lynx.</title>
        <authorList>
            <person name="Alcaide M."/>
            <person name="Messina E."/>
            <person name="Richter M."/>
            <person name="Bargiela R."/>
            <person name="Peplies J."/>
            <person name="Huws S.A."/>
            <person name="Newbold C.J."/>
            <person name="Golyshin P.N."/>
            <person name="Simon M.A."/>
            <person name="Lopez G."/>
            <person name="Yakimov M.M."/>
            <person name="Ferrer M."/>
        </authorList>
    </citation>
    <scope>NUCLEOTIDE SEQUENCE</scope>
</reference>
<dbReference type="NCBIfam" id="TIGR00022">
    <property type="entry name" value="YhcH/YjgK/YiaL family protein"/>
    <property type="match status" value="1"/>
</dbReference>
<sequence length="148" mass="16606">MILSTLAQSQRIEALHPRFKALFDYIKTHDLTKVPAGRITLDGTDLFINVADATLVDAADQKLEVHREYIDIHFPFSGEEIVGWTALEALQTESEAAFDTENDFALYTEPAATYFTTRPGDFYIMYPEDAHAPIIGKGTLRKAIAKVR</sequence>
<comment type="caution">
    <text evidence="1">The sequence shown here is derived from an EMBL/GenBank/DDBJ whole genome shotgun (WGS) entry which is preliminary data.</text>
</comment>
<name>J9GGU9_9ZZZZ</name>
<dbReference type="SUPFAM" id="SSF51197">
    <property type="entry name" value="Clavaminate synthase-like"/>
    <property type="match status" value="1"/>
</dbReference>